<dbReference type="Pfam" id="PF13920">
    <property type="entry name" value="zf-C3HC4_3"/>
    <property type="match status" value="1"/>
</dbReference>
<dbReference type="GO" id="GO:0003676">
    <property type="term" value="F:nucleic acid binding"/>
    <property type="evidence" value="ECO:0007669"/>
    <property type="project" value="InterPro"/>
</dbReference>
<dbReference type="PROSITE" id="PS00518">
    <property type="entry name" value="ZF_RING_1"/>
    <property type="match status" value="1"/>
</dbReference>
<proteinExistence type="inferred from homology"/>
<dbReference type="Pfam" id="PF00176">
    <property type="entry name" value="SNF2-rel_dom"/>
    <property type="match status" value="1"/>
</dbReference>
<dbReference type="InterPro" id="IPR000330">
    <property type="entry name" value="SNF2_N"/>
</dbReference>
<dbReference type="GO" id="GO:0008094">
    <property type="term" value="F:ATP-dependent activity, acting on DNA"/>
    <property type="evidence" value="ECO:0007669"/>
    <property type="project" value="TreeGrafter"/>
</dbReference>
<evidence type="ECO:0000313" key="13">
    <source>
        <dbReference type="EMBL" id="WOG91079.1"/>
    </source>
</evidence>
<keyword evidence="14" id="KW-1185">Reference proteome</keyword>
<evidence type="ECO:0000313" key="14">
    <source>
        <dbReference type="Proteomes" id="UP000077755"/>
    </source>
</evidence>
<dbReference type="InterPro" id="IPR001650">
    <property type="entry name" value="Helicase_C-like"/>
</dbReference>
<evidence type="ECO:0000256" key="4">
    <source>
        <dbReference type="ARBA" id="ARBA00022771"/>
    </source>
</evidence>
<dbReference type="Gene3D" id="3.40.50.300">
    <property type="entry name" value="P-loop containing nucleotide triphosphate hydrolases"/>
    <property type="match status" value="1"/>
</dbReference>
<dbReference type="PROSITE" id="PS51192">
    <property type="entry name" value="HELICASE_ATP_BIND_1"/>
    <property type="match status" value="1"/>
</dbReference>
<dbReference type="GO" id="GO:0005634">
    <property type="term" value="C:nucleus"/>
    <property type="evidence" value="ECO:0007669"/>
    <property type="project" value="UniProtKB-SubCell"/>
</dbReference>
<dbReference type="InterPro" id="IPR038718">
    <property type="entry name" value="SNF2-like_sf"/>
</dbReference>
<dbReference type="GO" id="GO:0004386">
    <property type="term" value="F:helicase activity"/>
    <property type="evidence" value="ECO:0007669"/>
    <property type="project" value="UniProtKB-KW"/>
</dbReference>
<evidence type="ECO:0000256" key="9">
    <source>
        <dbReference type="PROSITE-ProRule" id="PRU00175"/>
    </source>
</evidence>
<dbReference type="GO" id="GO:0008270">
    <property type="term" value="F:zinc ion binding"/>
    <property type="evidence" value="ECO:0007669"/>
    <property type="project" value="UniProtKB-KW"/>
</dbReference>
<dbReference type="SUPFAM" id="SSF57850">
    <property type="entry name" value="RING/U-box"/>
    <property type="match status" value="1"/>
</dbReference>
<dbReference type="PANTHER" id="PTHR45626:SF17">
    <property type="entry name" value="HELICASE-LIKE TRANSCRIPTION FACTOR"/>
    <property type="match status" value="1"/>
</dbReference>
<dbReference type="Gene3D" id="3.30.70.2330">
    <property type="match status" value="1"/>
</dbReference>
<accession>A0AAF1APV5</accession>
<dbReference type="CDD" id="cd18793">
    <property type="entry name" value="SF2_C_SNF"/>
    <property type="match status" value="1"/>
</dbReference>
<gene>
    <name evidence="13" type="ORF">DCAR_0310327</name>
</gene>
<evidence type="ECO:0000256" key="5">
    <source>
        <dbReference type="ARBA" id="ARBA00022801"/>
    </source>
</evidence>
<dbReference type="GO" id="GO:0016818">
    <property type="term" value="F:hydrolase activity, acting on acid anhydrides, in phosphorus-containing anhydrides"/>
    <property type="evidence" value="ECO:0007669"/>
    <property type="project" value="InterPro"/>
</dbReference>
<feature type="domain" description="Helicase ATP-binding" evidence="11">
    <location>
        <begin position="246"/>
        <end position="470"/>
    </location>
</feature>
<keyword evidence="7" id="KW-0862">Zinc</keyword>
<dbReference type="AlphaFoldDB" id="A0AAF1APV5"/>
<evidence type="ECO:0000256" key="2">
    <source>
        <dbReference type="ARBA" id="ARBA00022723"/>
    </source>
</evidence>
<dbReference type="InterPro" id="IPR049730">
    <property type="entry name" value="SNF2/RAD54-like_C"/>
</dbReference>
<dbReference type="SMART" id="SM00487">
    <property type="entry name" value="DEXDc"/>
    <property type="match status" value="1"/>
</dbReference>
<keyword evidence="8" id="KW-0067">ATP-binding</keyword>
<keyword evidence="4 9" id="KW-0863">Zinc-finger</keyword>
<dbReference type="Gene3D" id="3.30.40.10">
    <property type="entry name" value="Zinc/RING finger domain, C3HC4 (zinc finger)"/>
    <property type="match status" value="1"/>
</dbReference>
<dbReference type="PROSITE" id="PS50089">
    <property type="entry name" value="ZF_RING_2"/>
    <property type="match status" value="1"/>
</dbReference>
<dbReference type="InterPro" id="IPR027417">
    <property type="entry name" value="P-loop_NTPase"/>
</dbReference>
<evidence type="ECO:0000259" key="12">
    <source>
        <dbReference type="PROSITE" id="PS51194"/>
    </source>
</evidence>
<evidence type="ECO:0000256" key="8">
    <source>
        <dbReference type="ARBA" id="ARBA00022840"/>
    </source>
</evidence>
<evidence type="ECO:0000256" key="1">
    <source>
        <dbReference type="ARBA" id="ARBA00008438"/>
    </source>
</evidence>
<feature type="domain" description="Helicase C-terminal" evidence="12">
    <location>
        <begin position="687"/>
        <end position="844"/>
    </location>
</feature>
<dbReference type="Pfam" id="PF00271">
    <property type="entry name" value="Helicase_C"/>
    <property type="match status" value="1"/>
</dbReference>
<dbReference type="SUPFAM" id="SSF52540">
    <property type="entry name" value="P-loop containing nucleoside triphosphate hydrolases"/>
    <property type="match status" value="2"/>
</dbReference>
<dbReference type="EMBL" id="CP093345">
    <property type="protein sequence ID" value="WOG91079.1"/>
    <property type="molecule type" value="Genomic_DNA"/>
</dbReference>
<keyword evidence="2" id="KW-0479">Metal-binding</keyword>
<evidence type="ECO:0000259" key="11">
    <source>
        <dbReference type="PROSITE" id="PS51192"/>
    </source>
</evidence>
<feature type="domain" description="RING-type" evidence="10">
    <location>
        <begin position="617"/>
        <end position="656"/>
    </location>
</feature>
<keyword evidence="6" id="KW-0347">Helicase</keyword>
<dbReference type="InterPro" id="IPR014001">
    <property type="entry name" value="Helicase_ATP-bd"/>
</dbReference>
<dbReference type="PROSITE" id="PS51194">
    <property type="entry name" value="HELICASE_CTER"/>
    <property type="match status" value="1"/>
</dbReference>
<evidence type="ECO:0000259" key="10">
    <source>
        <dbReference type="PROSITE" id="PS50089"/>
    </source>
</evidence>
<evidence type="ECO:0000256" key="3">
    <source>
        <dbReference type="ARBA" id="ARBA00022741"/>
    </source>
</evidence>
<comment type="similarity">
    <text evidence="1">Belongs to the SNF2/RAD54 helicase family. RAD16 subfamily.</text>
</comment>
<dbReference type="CDD" id="cd16509">
    <property type="entry name" value="RING-HC_HLTF"/>
    <property type="match status" value="1"/>
</dbReference>
<dbReference type="InterPro" id="IPR013083">
    <property type="entry name" value="Znf_RING/FYVE/PHD"/>
</dbReference>
<keyword evidence="3" id="KW-0547">Nucleotide-binding</keyword>
<name>A0AAF1APV5_DAUCS</name>
<dbReference type="InterPro" id="IPR001841">
    <property type="entry name" value="Znf_RING"/>
</dbReference>
<dbReference type="SMART" id="SM00184">
    <property type="entry name" value="RING"/>
    <property type="match status" value="1"/>
</dbReference>
<sequence>MAHQGHPVNVYTLPEFPTGGHEVVTGVDPTKLNHPWDVCMLGFITADILGVKVRGALAGREMVTLVRDYNSFWSNRYVIKVFNGMNVEVGYLDERASVVLARLMDAGLVWVEAIIPNYSMKADAKWRPVQIYVFAIREKVDEVYAKIIWGGLEIIRTEGSVEIVEMARQDEHDQRRLNGIARVVSDGAVVEVVETPREVVKTELFLHQKKALAWMVKTESWAGMPPFWVEQCDGSFVNEVMNVGVAHRPRALRGGILGDDSGMGKTLTLLSLIASDKCSYGGGSGSGSGSDVVEDGKEEFAIYQGKEPKRARGSRVVDKMRKRQRVVGELSNDGNALIDLVASRTTLVVSSTSVFSTWKEQLKKHTKPGKFSVYLYYKQRTKDPMELIKYDLVLTTYSLLASELESGSPVFQVPWWRVILDEAHLIKHSTPTQASAVLRLNARRRWLVTGTPLQNTTMDMYSFMSFLKYNPFTDKHSWKKTLLKPVDTSSEVTRLQAVMEAICLRRTKEQNILGLPRKIMKICSVDLSAEERQLYDQMEVEAKTAVQDYISSGTVRSHYIAVLGIVLRLRQTCTHMDLCPKVHIATLPCSNKEELSNNPELLKKMAAILDGSEELECPICLSAPNNIVITRCAHIYCQSCILRTLKRDRPRCPLCRHDLSESDIFSAPTEQSNAEMASSGESSRITALLKLLSEARDQDPTAKSVVFSQFRKMLILLEEPLKTAGFNVLRLDGSMIATKRAQVIKDFGVAAPNGRPTVLLASLRASSTGVDLAAANRVYLLEPWWNPEVDDQAINRVHLTGQTKDVTVVRIVARNSIEERILALQDQKRMAGPAVYKLNINDIRTLLSL</sequence>
<dbReference type="InterPro" id="IPR050628">
    <property type="entry name" value="SNF2_RAD54_helicase_TF"/>
</dbReference>
<reference evidence="13" key="1">
    <citation type="journal article" date="2016" name="Nat. Genet.">
        <title>A high-quality carrot genome assembly provides new insights into carotenoid accumulation and asterid genome evolution.</title>
        <authorList>
            <person name="Iorizzo M."/>
            <person name="Ellison S."/>
            <person name="Senalik D."/>
            <person name="Zeng P."/>
            <person name="Satapoomin P."/>
            <person name="Huang J."/>
            <person name="Bowman M."/>
            <person name="Iovene M."/>
            <person name="Sanseverino W."/>
            <person name="Cavagnaro P."/>
            <person name="Yildiz M."/>
            <person name="Macko-Podgorni A."/>
            <person name="Moranska E."/>
            <person name="Grzebelus E."/>
            <person name="Grzebelus D."/>
            <person name="Ashrafi H."/>
            <person name="Zheng Z."/>
            <person name="Cheng S."/>
            <person name="Spooner D."/>
            <person name="Van Deynze A."/>
            <person name="Simon P."/>
        </authorList>
    </citation>
    <scope>NUCLEOTIDE SEQUENCE</scope>
    <source>
        <tissue evidence="13">Leaf</tissue>
    </source>
</reference>
<protein>
    <submittedName>
        <fullName evidence="13">Uncharacterized protein</fullName>
    </submittedName>
</protein>
<organism evidence="13 14">
    <name type="scientific">Daucus carota subsp. sativus</name>
    <name type="common">Carrot</name>
    <dbReference type="NCBI Taxonomy" id="79200"/>
    <lineage>
        <taxon>Eukaryota</taxon>
        <taxon>Viridiplantae</taxon>
        <taxon>Streptophyta</taxon>
        <taxon>Embryophyta</taxon>
        <taxon>Tracheophyta</taxon>
        <taxon>Spermatophyta</taxon>
        <taxon>Magnoliopsida</taxon>
        <taxon>eudicotyledons</taxon>
        <taxon>Gunneridae</taxon>
        <taxon>Pentapetalae</taxon>
        <taxon>asterids</taxon>
        <taxon>campanulids</taxon>
        <taxon>Apiales</taxon>
        <taxon>Apiaceae</taxon>
        <taxon>Apioideae</taxon>
        <taxon>Scandiceae</taxon>
        <taxon>Daucinae</taxon>
        <taxon>Daucus</taxon>
        <taxon>Daucus sect. Daucus</taxon>
    </lineage>
</organism>
<dbReference type="Proteomes" id="UP000077755">
    <property type="component" value="Chromosome 3"/>
</dbReference>
<dbReference type="SMART" id="SM00490">
    <property type="entry name" value="HELICc"/>
    <property type="match status" value="1"/>
</dbReference>
<dbReference type="GO" id="GO:0006281">
    <property type="term" value="P:DNA repair"/>
    <property type="evidence" value="ECO:0007669"/>
    <property type="project" value="TreeGrafter"/>
</dbReference>
<evidence type="ECO:0000256" key="6">
    <source>
        <dbReference type="ARBA" id="ARBA00022806"/>
    </source>
</evidence>
<keyword evidence="5" id="KW-0378">Hydrolase</keyword>
<dbReference type="PANTHER" id="PTHR45626">
    <property type="entry name" value="TRANSCRIPTION TERMINATION FACTOR 2-RELATED"/>
    <property type="match status" value="1"/>
</dbReference>
<reference evidence="13" key="2">
    <citation type="submission" date="2022-03" db="EMBL/GenBank/DDBJ databases">
        <title>Draft title - Genomic analysis of global carrot germplasm unveils the trajectory of domestication and the origin of high carotenoid orange carrot.</title>
        <authorList>
            <person name="Iorizzo M."/>
            <person name="Ellison S."/>
            <person name="Senalik D."/>
            <person name="Macko-Podgorni A."/>
            <person name="Grzebelus D."/>
            <person name="Bostan H."/>
            <person name="Rolling W."/>
            <person name="Curaba J."/>
            <person name="Simon P."/>
        </authorList>
    </citation>
    <scope>NUCLEOTIDE SEQUENCE</scope>
    <source>
        <tissue evidence="13">Leaf</tissue>
    </source>
</reference>
<dbReference type="GO" id="GO:0005524">
    <property type="term" value="F:ATP binding"/>
    <property type="evidence" value="ECO:0007669"/>
    <property type="project" value="UniProtKB-KW"/>
</dbReference>
<dbReference type="Gene3D" id="3.40.50.10810">
    <property type="entry name" value="Tandem AAA-ATPase domain"/>
    <property type="match status" value="2"/>
</dbReference>
<evidence type="ECO:0000256" key="7">
    <source>
        <dbReference type="ARBA" id="ARBA00022833"/>
    </source>
</evidence>
<dbReference type="InterPro" id="IPR017907">
    <property type="entry name" value="Znf_RING_CS"/>
</dbReference>